<comment type="function">
    <text evidence="11">ATP-dependent RNA helicase required for 60S ribosomal subunit synthesis. Involved in efficient pre-rRNA processing, predominantly at site A3, which is necessary for the normal formation of 25S and 5.8S rRNAs.</text>
</comment>
<dbReference type="PANTHER" id="PTHR47958">
    <property type="entry name" value="ATP-DEPENDENT RNA HELICASE DBP3"/>
    <property type="match status" value="1"/>
</dbReference>
<feature type="compositionally biased region" description="Basic residues" evidence="13">
    <location>
        <begin position="19"/>
        <end position="33"/>
    </location>
</feature>
<dbReference type="GO" id="GO:0005524">
    <property type="term" value="F:ATP binding"/>
    <property type="evidence" value="ECO:0007669"/>
    <property type="project" value="UniProtKB-KW"/>
</dbReference>
<keyword evidence="6 12" id="KW-0547">Nucleotide-binding</keyword>
<dbReference type="EMBL" id="QEAQ01000024">
    <property type="protein sequence ID" value="TPX59519.1"/>
    <property type="molecule type" value="Genomic_DNA"/>
</dbReference>
<keyword evidence="4" id="KW-0690">Ribosome biogenesis</keyword>
<dbReference type="InterPro" id="IPR000629">
    <property type="entry name" value="RNA-helicase_DEAD-box_CS"/>
</dbReference>
<dbReference type="FunFam" id="3.40.50.300:FF:000008">
    <property type="entry name" value="ATP-dependent RNA helicase RhlB"/>
    <property type="match status" value="1"/>
</dbReference>
<feature type="domain" description="Helicase ATP-binding" evidence="14">
    <location>
        <begin position="218"/>
        <end position="398"/>
    </location>
</feature>
<feature type="compositionally biased region" description="Basic and acidic residues" evidence="13">
    <location>
        <begin position="102"/>
        <end position="120"/>
    </location>
</feature>
<accession>A0A507E617</accession>
<evidence type="ECO:0000256" key="11">
    <source>
        <dbReference type="ARBA" id="ARBA00037449"/>
    </source>
</evidence>
<evidence type="ECO:0000256" key="4">
    <source>
        <dbReference type="ARBA" id="ARBA00022517"/>
    </source>
</evidence>
<dbReference type="GO" id="GO:0003676">
    <property type="term" value="F:nucleic acid binding"/>
    <property type="evidence" value="ECO:0007669"/>
    <property type="project" value="InterPro"/>
</dbReference>
<dbReference type="InterPro" id="IPR027417">
    <property type="entry name" value="P-loop_NTPase"/>
</dbReference>
<dbReference type="InterPro" id="IPR011545">
    <property type="entry name" value="DEAD/DEAH_box_helicase_dom"/>
</dbReference>
<comment type="caution">
    <text evidence="16">The sequence shown here is derived from an EMBL/GenBank/DDBJ whole genome shotgun (WGS) entry which is preliminary data.</text>
</comment>
<evidence type="ECO:0000259" key="14">
    <source>
        <dbReference type="PROSITE" id="PS51192"/>
    </source>
</evidence>
<dbReference type="Pfam" id="PF00271">
    <property type="entry name" value="Helicase_C"/>
    <property type="match status" value="1"/>
</dbReference>
<protein>
    <recommendedName>
        <fullName evidence="3">RNA helicase</fullName>
        <ecNumber evidence="3">3.6.4.13</ecNumber>
    </recommendedName>
</protein>
<keyword evidence="5" id="KW-0698">rRNA processing</keyword>
<feature type="domain" description="Helicase C-terminal" evidence="15">
    <location>
        <begin position="426"/>
        <end position="573"/>
    </location>
</feature>
<evidence type="ECO:0000256" key="5">
    <source>
        <dbReference type="ARBA" id="ARBA00022552"/>
    </source>
</evidence>
<dbReference type="InterPro" id="IPR014001">
    <property type="entry name" value="Helicase_ATP-bd"/>
</dbReference>
<dbReference type="SMART" id="SM00487">
    <property type="entry name" value="DEXDc"/>
    <property type="match status" value="1"/>
</dbReference>
<dbReference type="SUPFAM" id="SSF52540">
    <property type="entry name" value="P-loop containing nucleoside triphosphate hydrolases"/>
    <property type="match status" value="1"/>
</dbReference>
<dbReference type="InterPro" id="IPR001650">
    <property type="entry name" value="Helicase_C-like"/>
</dbReference>
<evidence type="ECO:0000256" key="12">
    <source>
        <dbReference type="RuleBase" id="RU000492"/>
    </source>
</evidence>
<dbReference type="AlphaFoldDB" id="A0A507E617"/>
<evidence type="ECO:0000256" key="8">
    <source>
        <dbReference type="ARBA" id="ARBA00022806"/>
    </source>
</evidence>
<evidence type="ECO:0000256" key="10">
    <source>
        <dbReference type="ARBA" id="ARBA00023242"/>
    </source>
</evidence>
<evidence type="ECO:0000313" key="16">
    <source>
        <dbReference type="EMBL" id="TPX59519.1"/>
    </source>
</evidence>
<evidence type="ECO:0000313" key="17">
    <source>
        <dbReference type="Proteomes" id="UP000318582"/>
    </source>
</evidence>
<comment type="subcellular location">
    <subcellularLocation>
        <location evidence="1">Nucleus</location>
        <location evidence="1">Nucleolus</location>
    </subcellularLocation>
</comment>
<dbReference type="STRING" id="109895.A0A507E617"/>
<gene>
    <name evidence="16" type="ORF">PhCBS80983_g02394</name>
</gene>
<name>A0A507E617_9FUNG</name>
<evidence type="ECO:0000256" key="7">
    <source>
        <dbReference type="ARBA" id="ARBA00022801"/>
    </source>
</evidence>
<dbReference type="PROSITE" id="PS51194">
    <property type="entry name" value="HELICASE_CTER"/>
    <property type="match status" value="1"/>
</dbReference>
<evidence type="ECO:0000256" key="13">
    <source>
        <dbReference type="SAM" id="MobiDB-lite"/>
    </source>
</evidence>
<dbReference type="GO" id="GO:0016787">
    <property type="term" value="F:hydrolase activity"/>
    <property type="evidence" value="ECO:0007669"/>
    <property type="project" value="UniProtKB-KW"/>
</dbReference>
<organism evidence="16 17">
    <name type="scientific">Powellomyces hirtus</name>
    <dbReference type="NCBI Taxonomy" id="109895"/>
    <lineage>
        <taxon>Eukaryota</taxon>
        <taxon>Fungi</taxon>
        <taxon>Fungi incertae sedis</taxon>
        <taxon>Chytridiomycota</taxon>
        <taxon>Chytridiomycota incertae sedis</taxon>
        <taxon>Chytridiomycetes</taxon>
        <taxon>Spizellomycetales</taxon>
        <taxon>Powellomycetaceae</taxon>
        <taxon>Powellomyces</taxon>
    </lineage>
</organism>
<keyword evidence="17" id="KW-1185">Reference proteome</keyword>
<dbReference type="PROSITE" id="PS51192">
    <property type="entry name" value="HELICASE_ATP_BIND_1"/>
    <property type="match status" value="1"/>
</dbReference>
<feature type="region of interest" description="Disordered" evidence="13">
    <location>
        <begin position="1"/>
        <end position="150"/>
    </location>
</feature>
<evidence type="ECO:0000259" key="15">
    <source>
        <dbReference type="PROSITE" id="PS51194"/>
    </source>
</evidence>
<dbReference type="GO" id="GO:0003724">
    <property type="term" value="F:RNA helicase activity"/>
    <property type="evidence" value="ECO:0007669"/>
    <property type="project" value="UniProtKB-EC"/>
</dbReference>
<dbReference type="Gene3D" id="3.40.50.300">
    <property type="entry name" value="P-loop containing nucleotide triphosphate hydrolases"/>
    <property type="match status" value="2"/>
</dbReference>
<dbReference type="SMART" id="SM00490">
    <property type="entry name" value="HELICc"/>
    <property type="match status" value="1"/>
</dbReference>
<reference evidence="16 17" key="1">
    <citation type="journal article" date="2019" name="Sci. Rep.">
        <title>Comparative genomics of chytrid fungi reveal insights into the obligate biotrophic and pathogenic lifestyle of Synchytrium endobioticum.</title>
        <authorList>
            <person name="van de Vossenberg B.T.L.H."/>
            <person name="Warris S."/>
            <person name="Nguyen H.D.T."/>
            <person name="van Gent-Pelzer M.P.E."/>
            <person name="Joly D.L."/>
            <person name="van de Geest H.C."/>
            <person name="Bonants P.J.M."/>
            <person name="Smith D.S."/>
            <person name="Levesque C.A."/>
            <person name="van der Lee T.A.J."/>
        </authorList>
    </citation>
    <scope>NUCLEOTIDE SEQUENCE [LARGE SCALE GENOMIC DNA]</scope>
    <source>
        <strain evidence="16 17">CBS 809.83</strain>
    </source>
</reference>
<dbReference type="Pfam" id="PF00270">
    <property type="entry name" value="DEAD"/>
    <property type="match status" value="1"/>
</dbReference>
<evidence type="ECO:0000256" key="3">
    <source>
        <dbReference type="ARBA" id="ARBA00012552"/>
    </source>
</evidence>
<dbReference type="CDD" id="cd00268">
    <property type="entry name" value="DEADc"/>
    <property type="match status" value="1"/>
</dbReference>
<proteinExistence type="inferred from homology"/>
<keyword evidence="10" id="KW-0539">Nucleus</keyword>
<keyword evidence="7 12" id="KW-0378">Hydrolase</keyword>
<dbReference type="CDD" id="cd18787">
    <property type="entry name" value="SF2_C_DEAD"/>
    <property type="match status" value="1"/>
</dbReference>
<evidence type="ECO:0000256" key="9">
    <source>
        <dbReference type="ARBA" id="ARBA00022840"/>
    </source>
</evidence>
<dbReference type="InterPro" id="IPR044742">
    <property type="entry name" value="DEAD/DEAH_RhlB"/>
</dbReference>
<feature type="compositionally biased region" description="Basic and acidic residues" evidence="13">
    <location>
        <begin position="67"/>
        <end position="83"/>
    </location>
</feature>
<dbReference type="EC" id="3.6.4.13" evidence="3"/>
<keyword evidence="9 12" id="KW-0067">ATP-binding</keyword>
<dbReference type="PROSITE" id="PS00039">
    <property type="entry name" value="DEAD_ATP_HELICASE"/>
    <property type="match status" value="1"/>
</dbReference>
<evidence type="ECO:0000256" key="1">
    <source>
        <dbReference type="ARBA" id="ARBA00004604"/>
    </source>
</evidence>
<comment type="similarity">
    <text evidence="2">Belongs to the DEAD box helicase family. DDX5/DBP2 subfamily.</text>
</comment>
<evidence type="ECO:0000256" key="2">
    <source>
        <dbReference type="ARBA" id="ARBA00009334"/>
    </source>
</evidence>
<evidence type="ECO:0000256" key="6">
    <source>
        <dbReference type="ARBA" id="ARBA00022741"/>
    </source>
</evidence>
<dbReference type="Proteomes" id="UP000318582">
    <property type="component" value="Unassembled WGS sequence"/>
</dbReference>
<sequence>MSRDDETTVAMDVDAPVAPKRKTDKKEKKKSKKEKTPVETTVAMDVDAPVAPKQKTDKKEKKKSKKEKTSVEDDSSSKKRLRDEDDVTLAEDEKKPKKKKEKKEGHKEEKTEEKEKTEKKKEKKEKKGQKAEEIIEKAAAPSKKFKKASSDEWSYTPAASLDALPQSTIDEFYTTNEVEITGDDHRPILEFMQAGLPADLAKSLAKFPKPTVIQSSCWPAILSGRDMVGIAATGSGKTLAFGIPALLHIRNRAAREGKNKSKKPQVLVLSPTRELAMQIQDQFEKLATDNPSVCLYGGVNKWEQKKLLRAHPSVIVATPGRLLDLVEEENPECDLSDVSYFVLDEADRMLDLGFEEAIKKIISHLTYPKQRQTVMFSATWPPAIQKIANQYLTNAVKVTVGSTDLSANTSIEQRVEVVDPCTKESKLMDLLKKYHKSRTNRILIFALYKKEAARLEGLVKRNGYSVAAIHGDLSQQQRTAAIDGFRSGKIPLLIATDVAARGIDIPNVEYVINVTFPLTVEDYCHRIGRTGRAGAKGISHTLFTSHDKSHSGALINVLKQAGQVVPNELLKFGTTVKKKVDPNYGAFVKDVDMSQKGKKITFNNDSDSD</sequence>
<keyword evidence="8 12" id="KW-0347">Helicase</keyword>